<dbReference type="InterPro" id="IPR000182">
    <property type="entry name" value="GNAT_dom"/>
</dbReference>
<organism evidence="2">
    <name type="scientific">Myoviridae sp. ctshb19</name>
    <dbReference type="NCBI Taxonomy" id="2825194"/>
    <lineage>
        <taxon>Viruses</taxon>
        <taxon>Duplodnaviria</taxon>
        <taxon>Heunggongvirae</taxon>
        <taxon>Uroviricota</taxon>
        <taxon>Caudoviricetes</taxon>
    </lineage>
</organism>
<evidence type="ECO:0000259" key="1">
    <source>
        <dbReference type="PROSITE" id="PS51186"/>
    </source>
</evidence>
<sequence length="149" mass="16170">MDIDYQTFEAGDFTCLPVLSNGCAASIGFIADHIPRKDSVVVLASGIDAEGQREVAGHILATANEQGIYIHTVNVMENYRRKGIATCMLAKVENLIDEGTANFPISLFTDSDNKAAVLCYIAAGFKITARIPNCRESGEVRLAMQKAHY</sequence>
<dbReference type="GO" id="GO:0016747">
    <property type="term" value="F:acyltransferase activity, transferring groups other than amino-acyl groups"/>
    <property type="evidence" value="ECO:0007669"/>
    <property type="project" value="InterPro"/>
</dbReference>
<dbReference type="Pfam" id="PF00583">
    <property type="entry name" value="Acetyltransf_1"/>
    <property type="match status" value="1"/>
</dbReference>
<dbReference type="SUPFAM" id="SSF55729">
    <property type="entry name" value="Acyl-CoA N-acyltransferases (Nat)"/>
    <property type="match status" value="1"/>
</dbReference>
<reference evidence="2" key="1">
    <citation type="journal article" date="2021" name="Proc. Natl. Acad. Sci. U.S.A.">
        <title>A Catalog of Tens of Thousands of Viruses from Human Metagenomes Reveals Hidden Associations with Chronic Diseases.</title>
        <authorList>
            <person name="Tisza M.J."/>
            <person name="Buck C.B."/>
        </authorList>
    </citation>
    <scope>NUCLEOTIDE SEQUENCE</scope>
    <source>
        <strain evidence="2">Ctshb19</strain>
    </source>
</reference>
<dbReference type="Gene3D" id="3.40.630.30">
    <property type="match status" value="1"/>
</dbReference>
<dbReference type="InterPro" id="IPR016181">
    <property type="entry name" value="Acyl_CoA_acyltransferase"/>
</dbReference>
<dbReference type="EMBL" id="BK016086">
    <property type="protein sequence ID" value="DAF93382.1"/>
    <property type="molecule type" value="Genomic_DNA"/>
</dbReference>
<proteinExistence type="predicted"/>
<feature type="domain" description="N-acetyltransferase" evidence="1">
    <location>
        <begin position="3"/>
        <end position="147"/>
    </location>
</feature>
<evidence type="ECO:0000313" key="2">
    <source>
        <dbReference type="EMBL" id="DAF93382.1"/>
    </source>
</evidence>
<name>A0A8S5UG74_9CAUD</name>
<accession>A0A8S5UG74</accession>
<dbReference type="CDD" id="cd04301">
    <property type="entry name" value="NAT_SF"/>
    <property type="match status" value="1"/>
</dbReference>
<protein>
    <submittedName>
        <fullName evidence="2">Acetyltransferase</fullName>
    </submittedName>
</protein>
<dbReference type="PROSITE" id="PS51186">
    <property type="entry name" value="GNAT"/>
    <property type="match status" value="1"/>
</dbReference>